<proteinExistence type="predicted"/>
<dbReference type="InterPro" id="IPR050931">
    <property type="entry name" value="Mito_Protein_Transport_Metaxin"/>
</dbReference>
<feature type="domain" description="Thioredoxin-like fold" evidence="1">
    <location>
        <begin position="135"/>
        <end position="227"/>
    </location>
</feature>
<dbReference type="InterPro" id="IPR012336">
    <property type="entry name" value="Thioredoxin-like_fold"/>
</dbReference>
<protein>
    <recommendedName>
        <fullName evidence="1">Thioredoxin-like fold domain-containing protein</fullName>
    </recommendedName>
</protein>
<dbReference type="AlphaFoldDB" id="A0AAN6W602"/>
<dbReference type="GO" id="GO:0001401">
    <property type="term" value="C:SAM complex"/>
    <property type="evidence" value="ECO:0007669"/>
    <property type="project" value="TreeGrafter"/>
</dbReference>
<sequence length="388" mass="42398">MLPAAFWTHLPNLCHFDRWGRTRWSISSTKHSQILISNPASSVTSDIATVTMTSATAAPVLKPSSRPTPAPSSPSLWAIPPPLQKLFNHFPLVTLDPNPLPARSQVLTSASDTHPTLYVFSSDVDALEGKPSINPTCLKWQTLLRLNHLPFLTLPSSNHASPTGALPFLLPPRNLSSNPIPSASIPAYISRFTSTKPPIPTPREEAYLSLLNPLRLAFLYTLYLTPEHSPLLQKFYISPSTSSPLLGTVLQSQLSAAASAAVLQSLGLHPQTGTGGIDGEELYAEAAEALESLATLLKESPTGWFFGRERPEEFDAGLYGYVGIIMEYMDNTPGGRLGQLVRNAGEGVLVVWWEQIKKEAWGGGVGERGEMMRSEEEKYDYIIQCVRN</sequence>
<dbReference type="PANTHER" id="PTHR12289">
    <property type="entry name" value="METAXIN RELATED"/>
    <property type="match status" value="1"/>
</dbReference>
<dbReference type="GO" id="GO:0007005">
    <property type="term" value="P:mitochondrion organization"/>
    <property type="evidence" value="ECO:0007669"/>
    <property type="project" value="TreeGrafter"/>
</dbReference>
<dbReference type="Proteomes" id="UP001302321">
    <property type="component" value="Unassembled WGS sequence"/>
</dbReference>
<name>A0AAN6W602_9PEZI</name>
<dbReference type="Pfam" id="PF17172">
    <property type="entry name" value="GST_N_4"/>
    <property type="match status" value="1"/>
</dbReference>
<dbReference type="PANTHER" id="PTHR12289:SF44">
    <property type="entry name" value="OUTER MEMBRANE PROTEIN (SAM35), PUTATIVE (AFU_ORTHOLOGUE AFUA_1G13180)-RELATED"/>
    <property type="match status" value="1"/>
</dbReference>
<evidence type="ECO:0000259" key="1">
    <source>
        <dbReference type="Pfam" id="PF17172"/>
    </source>
</evidence>
<dbReference type="EMBL" id="MU866228">
    <property type="protein sequence ID" value="KAK4175588.1"/>
    <property type="molecule type" value="Genomic_DNA"/>
</dbReference>
<comment type="caution">
    <text evidence="2">The sequence shown here is derived from an EMBL/GenBank/DDBJ whole genome shotgun (WGS) entry which is preliminary data.</text>
</comment>
<dbReference type="CDD" id="cd03054">
    <property type="entry name" value="GST_N_Metaxin"/>
    <property type="match status" value="1"/>
</dbReference>
<evidence type="ECO:0000313" key="3">
    <source>
        <dbReference type="Proteomes" id="UP001302321"/>
    </source>
</evidence>
<gene>
    <name evidence="2" type="ORF">QBC36DRAFT_21833</name>
</gene>
<reference evidence="2" key="2">
    <citation type="submission" date="2023-05" db="EMBL/GenBank/DDBJ databases">
        <authorList>
            <consortium name="Lawrence Berkeley National Laboratory"/>
            <person name="Steindorff A."/>
            <person name="Hensen N."/>
            <person name="Bonometti L."/>
            <person name="Westerberg I."/>
            <person name="Brannstrom I.O."/>
            <person name="Guillou S."/>
            <person name="Cros-Aarteil S."/>
            <person name="Calhoun S."/>
            <person name="Haridas S."/>
            <person name="Kuo A."/>
            <person name="Mondo S."/>
            <person name="Pangilinan J."/>
            <person name="Riley R."/>
            <person name="Labutti K."/>
            <person name="Andreopoulos B."/>
            <person name="Lipzen A."/>
            <person name="Chen C."/>
            <person name="Yanf M."/>
            <person name="Daum C."/>
            <person name="Ng V."/>
            <person name="Clum A."/>
            <person name="Ohm R."/>
            <person name="Martin F."/>
            <person name="Silar P."/>
            <person name="Natvig D."/>
            <person name="Lalanne C."/>
            <person name="Gautier V."/>
            <person name="Ament-Velasquez S.L."/>
            <person name="Kruys A."/>
            <person name="Hutchinson M.I."/>
            <person name="Powell A.J."/>
            <person name="Barry K."/>
            <person name="Miller A.N."/>
            <person name="Grigoriev I.V."/>
            <person name="Debuchy R."/>
            <person name="Gladieux P."/>
            <person name="Thoren M.H."/>
            <person name="Johannesson H."/>
        </authorList>
    </citation>
    <scope>NUCLEOTIDE SEQUENCE</scope>
    <source>
        <strain evidence="2">CBS 892.96</strain>
    </source>
</reference>
<organism evidence="2 3">
    <name type="scientific">Triangularia setosa</name>
    <dbReference type="NCBI Taxonomy" id="2587417"/>
    <lineage>
        <taxon>Eukaryota</taxon>
        <taxon>Fungi</taxon>
        <taxon>Dikarya</taxon>
        <taxon>Ascomycota</taxon>
        <taxon>Pezizomycotina</taxon>
        <taxon>Sordariomycetes</taxon>
        <taxon>Sordariomycetidae</taxon>
        <taxon>Sordariales</taxon>
        <taxon>Podosporaceae</taxon>
        <taxon>Triangularia</taxon>
    </lineage>
</organism>
<reference evidence="2" key="1">
    <citation type="journal article" date="2023" name="Mol. Phylogenet. Evol.">
        <title>Genome-scale phylogeny and comparative genomics of the fungal order Sordariales.</title>
        <authorList>
            <person name="Hensen N."/>
            <person name="Bonometti L."/>
            <person name="Westerberg I."/>
            <person name="Brannstrom I.O."/>
            <person name="Guillou S."/>
            <person name="Cros-Aarteil S."/>
            <person name="Calhoun S."/>
            <person name="Haridas S."/>
            <person name="Kuo A."/>
            <person name="Mondo S."/>
            <person name="Pangilinan J."/>
            <person name="Riley R."/>
            <person name="LaButti K."/>
            <person name="Andreopoulos B."/>
            <person name="Lipzen A."/>
            <person name="Chen C."/>
            <person name="Yan M."/>
            <person name="Daum C."/>
            <person name="Ng V."/>
            <person name="Clum A."/>
            <person name="Steindorff A."/>
            <person name="Ohm R.A."/>
            <person name="Martin F."/>
            <person name="Silar P."/>
            <person name="Natvig D.O."/>
            <person name="Lalanne C."/>
            <person name="Gautier V."/>
            <person name="Ament-Velasquez S.L."/>
            <person name="Kruys A."/>
            <person name="Hutchinson M.I."/>
            <person name="Powell A.J."/>
            <person name="Barry K."/>
            <person name="Miller A.N."/>
            <person name="Grigoriev I.V."/>
            <person name="Debuchy R."/>
            <person name="Gladieux P."/>
            <person name="Hiltunen Thoren M."/>
            <person name="Johannesson H."/>
        </authorList>
    </citation>
    <scope>NUCLEOTIDE SEQUENCE</scope>
    <source>
        <strain evidence="2">CBS 892.96</strain>
    </source>
</reference>
<keyword evidence="3" id="KW-1185">Reference proteome</keyword>
<accession>A0AAN6W602</accession>
<evidence type="ECO:0000313" key="2">
    <source>
        <dbReference type="EMBL" id="KAK4175588.1"/>
    </source>
</evidence>